<proteinExistence type="predicted"/>
<keyword evidence="2" id="KW-1185">Reference proteome</keyword>
<dbReference type="EMBL" id="JAUKUA010000005">
    <property type="protein sequence ID" value="KAK0712007.1"/>
    <property type="molecule type" value="Genomic_DNA"/>
</dbReference>
<sequence length="56" mass="5285">MDCGGGARGSPCAGVCAWAADVGGADACSGGFVGGYGASCRGDGGFFVGMADWCRG</sequence>
<dbReference type="Proteomes" id="UP001172102">
    <property type="component" value="Unassembled WGS sequence"/>
</dbReference>
<dbReference type="AlphaFoldDB" id="A0AA40AA04"/>
<reference evidence="1" key="1">
    <citation type="submission" date="2023-06" db="EMBL/GenBank/DDBJ databases">
        <title>Genome-scale phylogeny and comparative genomics of the fungal order Sordariales.</title>
        <authorList>
            <consortium name="Lawrence Berkeley National Laboratory"/>
            <person name="Hensen N."/>
            <person name="Bonometti L."/>
            <person name="Westerberg I."/>
            <person name="Brannstrom I.O."/>
            <person name="Guillou S."/>
            <person name="Cros-Aarteil S."/>
            <person name="Calhoun S."/>
            <person name="Haridas S."/>
            <person name="Kuo A."/>
            <person name="Mondo S."/>
            <person name="Pangilinan J."/>
            <person name="Riley R."/>
            <person name="Labutti K."/>
            <person name="Andreopoulos B."/>
            <person name="Lipzen A."/>
            <person name="Chen C."/>
            <person name="Yanf M."/>
            <person name="Daum C."/>
            <person name="Ng V."/>
            <person name="Clum A."/>
            <person name="Steindorff A."/>
            <person name="Ohm R."/>
            <person name="Martin F."/>
            <person name="Silar P."/>
            <person name="Natvig D."/>
            <person name="Lalanne C."/>
            <person name="Gautier V."/>
            <person name="Ament-Velasquez S.L."/>
            <person name="Kruys A."/>
            <person name="Hutchinson M.I."/>
            <person name="Powell A.J."/>
            <person name="Barry K."/>
            <person name="Miller A.N."/>
            <person name="Grigoriev I.V."/>
            <person name="Debuchy R."/>
            <person name="Gladieux P."/>
            <person name="Thoren M.H."/>
            <person name="Johannesson H."/>
        </authorList>
    </citation>
    <scope>NUCLEOTIDE SEQUENCE</scope>
    <source>
        <strain evidence="1">SMH4607-1</strain>
    </source>
</reference>
<comment type="caution">
    <text evidence="1">The sequence shown here is derived from an EMBL/GenBank/DDBJ whole genome shotgun (WGS) entry which is preliminary data.</text>
</comment>
<organism evidence="1 2">
    <name type="scientific">Lasiosphaeris hirsuta</name>
    <dbReference type="NCBI Taxonomy" id="260670"/>
    <lineage>
        <taxon>Eukaryota</taxon>
        <taxon>Fungi</taxon>
        <taxon>Dikarya</taxon>
        <taxon>Ascomycota</taxon>
        <taxon>Pezizomycotina</taxon>
        <taxon>Sordariomycetes</taxon>
        <taxon>Sordariomycetidae</taxon>
        <taxon>Sordariales</taxon>
        <taxon>Lasiosphaeriaceae</taxon>
        <taxon>Lasiosphaeris</taxon>
    </lineage>
</organism>
<accession>A0AA40AA04</accession>
<gene>
    <name evidence="1" type="ORF">B0H67DRAFT_586794</name>
</gene>
<evidence type="ECO:0000313" key="2">
    <source>
        <dbReference type="Proteomes" id="UP001172102"/>
    </source>
</evidence>
<name>A0AA40AA04_9PEZI</name>
<evidence type="ECO:0000313" key="1">
    <source>
        <dbReference type="EMBL" id="KAK0712007.1"/>
    </source>
</evidence>
<protein>
    <submittedName>
        <fullName evidence="1">Uncharacterized protein</fullName>
    </submittedName>
</protein>